<evidence type="ECO:0000313" key="3">
    <source>
        <dbReference type="EMBL" id="GMA97143.1"/>
    </source>
</evidence>
<keyword evidence="4" id="KW-1185">Reference proteome</keyword>
<feature type="transmembrane region" description="Helical" evidence="1">
    <location>
        <begin position="15"/>
        <end position="41"/>
    </location>
</feature>
<organism evidence="2 4">
    <name type="scientific">Pseudolysinimonas kribbensis</name>
    <dbReference type="NCBI Taxonomy" id="433641"/>
    <lineage>
        <taxon>Bacteria</taxon>
        <taxon>Bacillati</taxon>
        <taxon>Actinomycetota</taxon>
        <taxon>Actinomycetes</taxon>
        <taxon>Micrococcales</taxon>
        <taxon>Microbacteriaceae</taxon>
        <taxon>Pseudolysinimonas</taxon>
    </lineage>
</organism>
<name>A0ABQ6K2D4_9MICO</name>
<reference evidence="2" key="1">
    <citation type="journal article" date="2014" name="Int. J. Syst. Evol. Microbiol.">
        <title>Complete genome of a new Firmicutes species belonging to the dominant human colonic microbiota ('Ruminococcus bicirculans') reveals two chromosomes and a selective capacity to utilize plant glucans.</title>
        <authorList>
            <consortium name="NISC Comparative Sequencing Program"/>
            <person name="Wegmann U."/>
            <person name="Louis P."/>
            <person name="Goesmann A."/>
            <person name="Henrissat B."/>
            <person name="Duncan S.H."/>
            <person name="Flint H.J."/>
        </authorList>
    </citation>
    <scope>NUCLEOTIDE SEQUENCE</scope>
    <source>
        <strain evidence="2">NBRC 108894</strain>
    </source>
</reference>
<keyword evidence="1" id="KW-1133">Transmembrane helix</keyword>
<sequence length="65" mass="6987">MPNKAQGQHNDPMQIFAIGWFTLLAAGVILVIVGLVVWITVGIRWLRLHPENNAPSSNGTAPPAS</sequence>
<evidence type="ECO:0000313" key="4">
    <source>
        <dbReference type="Proteomes" id="UP001157034"/>
    </source>
</evidence>
<comment type="caution">
    <text evidence="2">The sequence shown here is derived from an EMBL/GenBank/DDBJ whole genome shotgun (WGS) entry which is preliminary data.</text>
</comment>
<evidence type="ECO:0000313" key="2">
    <source>
        <dbReference type="EMBL" id="GMA93235.1"/>
    </source>
</evidence>
<reference evidence="2" key="3">
    <citation type="submission" date="2023-02" db="EMBL/GenBank/DDBJ databases">
        <authorList>
            <person name="Sun Q."/>
            <person name="Mori K."/>
        </authorList>
    </citation>
    <scope>NUCLEOTIDE SEQUENCE</scope>
    <source>
        <strain evidence="2">NBRC 108894</strain>
    </source>
</reference>
<evidence type="ECO:0000256" key="1">
    <source>
        <dbReference type="SAM" id="Phobius"/>
    </source>
</evidence>
<accession>A0ABQ6K2D4</accession>
<keyword evidence="1" id="KW-0472">Membrane</keyword>
<proteinExistence type="predicted"/>
<gene>
    <name evidence="2" type="ORF">GCM10025881_00590</name>
    <name evidence="3" type="ORF">GCM10025881_39670</name>
</gene>
<protein>
    <submittedName>
        <fullName evidence="2">Uncharacterized protein</fullName>
    </submittedName>
</protein>
<reference evidence="4" key="2">
    <citation type="journal article" date="2019" name="Int. J. Syst. Evol. Microbiol.">
        <title>The Global Catalogue of Microorganisms (GCM) 10K type strain sequencing project: providing services to taxonomists for standard genome sequencing and annotation.</title>
        <authorList>
            <consortium name="The Broad Institute Genomics Platform"/>
            <consortium name="The Broad Institute Genome Sequencing Center for Infectious Disease"/>
            <person name="Wu L."/>
            <person name="Ma J."/>
        </authorList>
    </citation>
    <scope>NUCLEOTIDE SEQUENCE [LARGE SCALE GENOMIC DNA]</scope>
    <source>
        <strain evidence="4">NBRC 108894</strain>
    </source>
</reference>
<dbReference type="EMBL" id="BSVB01000001">
    <property type="protein sequence ID" value="GMA93235.1"/>
    <property type="molecule type" value="Genomic_DNA"/>
</dbReference>
<dbReference type="Proteomes" id="UP001157034">
    <property type="component" value="Unassembled WGS sequence"/>
</dbReference>
<dbReference type="EMBL" id="BSVB01000001">
    <property type="protein sequence ID" value="GMA97143.1"/>
    <property type="molecule type" value="Genomic_DNA"/>
</dbReference>
<keyword evidence="1" id="KW-0812">Transmembrane</keyword>